<dbReference type="InterPro" id="IPR002123">
    <property type="entry name" value="Plipid/glycerol_acylTrfase"/>
</dbReference>
<dbReference type="EMBL" id="CAJA01000446">
    <property type="protein sequence ID" value="CCH75039.1"/>
    <property type="molecule type" value="Genomic_DNA"/>
</dbReference>
<dbReference type="PANTHER" id="PTHR10434:SF11">
    <property type="entry name" value="1-ACYL-SN-GLYCEROL-3-PHOSPHATE ACYLTRANSFERASE"/>
    <property type="match status" value="1"/>
</dbReference>
<dbReference type="Proteomes" id="UP000035763">
    <property type="component" value="Unassembled WGS sequence"/>
</dbReference>
<accession>W6K4H8</accession>
<evidence type="ECO:0000259" key="3">
    <source>
        <dbReference type="SMART" id="SM00563"/>
    </source>
</evidence>
<dbReference type="SUPFAM" id="SSF69593">
    <property type="entry name" value="Glycerol-3-phosphate (1)-acyltransferase"/>
    <property type="match status" value="1"/>
</dbReference>
<feature type="domain" description="Phospholipid/glycerol acyltransferase" evidence="3">
    <location>
        <begin position="35"/>
        <end position="154"/>
    </location>
</feature>
<dbReference type="PANTHER" id="PTHR10434">
    <property type="entry name" value="1-ACYL-SN-GLYCEROL-3-PHOSPHATE ACYLTRANSFERASE"/>
    <property type="match status" value="1"/>
</dbReference>
<dbReference type="CDD" id="cd07989">
    <property type="entry name" value="LPLAT_AGPAT-like"/>
    <property type="match status" value="1"/>
</dbReference>
<dbReference type="SMART" id="SM00563">
    <property type="entry name" value="PlsC"/>
    <property type="match status" value="1"/>
</dbReference>
<comment type="caution">
    <text evidence="4">The sequence shown here is derived from an EMBL/GenBank/DDBJ whole genome shotgun (WGS) entry which is preliminary data.</text>
</comment>
<dbReference type="GO" id="GO:0003841">
    <property type="term" value="F:1-acylglycerol-3-phosphate O-acyltransferase activity"/>
    <property type="evidence" value="ECO:0007669"/>
    <property type="project" value="TreeGrafter"/>
</dbReference>
<proteinExistence type="predicted"/>
<dbReference type="STRING" id="1193182.BN11_500001"/>
<sequence>MWYWFFKFIGLGPAAWFWLRLRWSGREHLPRSGPVILAANHVSFLDPIGVSMGVPRKVVYVAKTKYYSGRSLGGRFLAWFLRAIGQLPIDPESASTANPAIETARRLLTDGGVVAIFPEGTRSPDGRLYRGRTGVARLALPSRVPVIPVGIVGSREALQALPRRSRGIRIIYGAPVDLSPWYDRADDPDAWREATDLLLARIAALTGQEYVDRYPTADEIGKRDSA</sequence>
<evidence type="ECO:0000313" key="5">
    <source>
        <dbReference type="Proteomes" id="UP000035763"/>
    </source>
</evidence>
<keyword evidence="5" id="KW-1185">Reference proteome</keyword>
<keyword evidence="2 4" id="KW-0012">Acyltransferase</keyword>
<name>W6K4H8_9MICO</name>
<dbReference type="RefSeq" id="WP_048695273.1">
    <property type="nucleotide sequence ID" value="NZ_HG764815.1"/>
</dbReference>
<dbReference type="AlphaFoldDB" id="W6K4H8"/>
<evidence type="ECO:0000313" key="4">
    <source>
        <dbReference type="EMBL" id="CCH75039.1"/>
    </source>
</evidence>
<organism evidence="4 5">
    <name type="scientific">Nostocoides australiense Ben110</name>
    <dbReference type="NCBI Taxonomy" id="1193182"/>
    <lineage>
        <taxon>Bacteria</taxon>
        <taxon>Bacillati</taxon>
        <taxon>Actinomycetota</taxon>
        <taxon>Actinomycetes</taxon>
        <taxon>Micrococcales</taxon>
        <taxon>Intrasporangiaceae</taxon>
        <taxon>Nostocoides</taxon>
    </lineage>
</organism>
<gene>
    <name evidence="4" type="ORF">BN11_500001</name>
</gene>
<dbReference type="GO" id="GO:0006654">
    <property type="term" value="P:phosphatidic acid biosynthetic process"/>
    <property type="evidence" value="ECO:0007669"/>
    <property type="project" value="TreeGrafter"/>
</dbReference>
<dbReference type="OrthoDB" id="9808424at2"/>
<dbReference type="GO" id="GO:0005886">
    <property type="term" value="C:plasma membrane"/>
    <property type="evidence" value="ECO:0007669"/>
    <property type="project" value="TreeGrafter"/>
</dbReference>
<evidence type="ECO:0000256" key="1">
    <source>
        <dbReference type="ARBA" id="ARBA00022679"/>
    </source>
</evidence>
<dbReference type="Pfam" id="PF01553">
    <property type="entry name" value="Acyltransferase"/>
    <property type="match status" value="1"/>
</dbReference>
<reference evidence="4 5" key="1">
    <citation type="journal article" date="2013" name="ISME J.">
        <title>A metabolic model for members of the genus Tetrasphaera involved in enhanced biological phosphorus removal.</title>
        <authorList>
            <person name="Kristiansen R."/>
            <person name="Nguyen H.T.T."/>
            <person name="Saunders A.M."/>
            <person name="Nielsen J.L."/>
            <person name="Wimmer R."/>
            <person name="Le V.Q."/>
            <person name="McIlroy S.J."/>
            <person name="Petrovski S."/>
            <person name="Seviour R.J."/>
            <person name="Calteau A."/>
            <person name="Nielsen K.L."/>
            <person name="Nielsen P.H."/>
        </authorList>
    </citation>
    <scope>NUCLEOTIDE SEQUENCE [LARGE SCALE GENOMIC DNA]</scope>
    <source>
        <strain evidence="4 5">Ben110</strain>
    </source>
</reference>
<evidence type="ECO:0000256" key="2">
    <source>
        <dbReference type="ARBA" id="ARBA00023315"/>
    </source>
</evidence>
<protein>
    <submittedName>
        <fullName evidence="4">1-acyl-sn-glycerol-3-phosphate acyltransferase</fullName>
    </submittedName>
</protein>
<keyword evidence="1 4" id="KW-0808">Transferase</keyword>